<dbReference type="InterPro" id="IPR029063">
    <property type="entry name" value="SAM-dependent_MTases_sf"/>
</dbReference>
<dbReference type="AlphaFoldDB" id="A0AAE0XJ32"/>
<sequence>MVEATPGLSITRCVLEDLSSVLEPAKVSADPALAGVKLARLSTNYIRRCLHDYGDADCVGTLQHLSDAMASDSHLLTVEQPGSHEQPAVRVRGGRGPLYGSSWWQKNAHSTASEISLGRLARQS</sequence>
<accession>A0AAE0XJ32</accession>
<evidence type="ECO:0000313" key="1">
    <source>
        <dbReference type="EMBL" id="KAK3694393.1"/>
    </source>
</evidence>
<proteinExistence type="predicted"/>
<evidence type="ECO:0000313" key="2">
    <source>
        <dbReference type="Proteomes" id="UP001270362"/>
    </source>
</evidence>
<dbReference type="EMBL" id="JAULSO010000001">
    <property type="protein sequence ID" value="KAK3694393.1"/>
    <property type="molecule type" value="Genomic_DNA"/>
</dbReference>
<reference evidence="1" key="1">
    <citation type="journal article" date="2023" name="Mol. Phylogenet. Evol.">
        <title>Genome-scale phylogeny and comparative genomics of the fungal order Sordariales.</title>
        <authorList>
            <person name="Hensen N."/>
            <person name="Bonometti L."/>
            <person name="Westerberg I."/>
            <person name="Brannstrom I.O."/>
            <person name="Guillou S."/>
            <person name="Cros-Aarteil S."/>
            <person name="Calhoun S."/>
            <person name="Haridas S."/>
            <person name="Kuo A."/>
            <person name="Mondo S."/>
            <person name="Pangilinan J."/>
            <person name="Riley R."/>
            <person name="LaButti K."/>
            <person name="Andreopoulos B."/>
            <person name="Lipzen A."/>
            <person name="Chen C."/>
            <person name="Yan M."/>
            <person name="Daum C."/>
            <person name="Ng V."/>
            <person name="Clum A."/>
            <person name="Steindorff A."/>
            <person name="Ohm R.A."/>
            <person name="Martin F."/>
            <person name="Silar P."/>
            <person name="Natvig D.O."/>
            <person name="Lalanne C."/>
            <person name="Gautier V."/>
            <person name="Ament-Velasquez S.L."/>
            <person name="Kruys A."/>
            <person name="Hutchinson M.I."/>
            <person name="Powell A.J."/>
            <person name="Barry K."/>
            <person name="Miller A.N."/>
            <person name="Grigoriev I.V."/>
            <person name="Debuchy R."/>
            <person name="Gladieux P."/>
            <person name="Hiltunen Thoren M."/>
            <person name="Johannesson H."/>
        </authorList>
    </citation>
    <scope>NUCLEOTIDE SEQUENCE</scope>
    <source>
        <strain evidence="1">CBS 314.62</strain>
    </source>
</reference>
<gene>
    <name evidence="1" type="ORF">B0T22DRAFT_477145</name>
</gene>
<evidence type="ECO:0008006" key="3">
    <source>
        <dbReference type="Google" id="ProtNLM"/>
    </source>
</evidence>
<organism evidence="1 2">
    <name type="scientific">Podospora appendiculata</name>
    <dbReference type="NCBI Taxonomy" id="314037"/>
    <lineage>
        <taxon>Eukaryota</taxon>
        <taxon>Fungi</taxon>
        <taxon>Dikarya</taxon>
        <taxon>Ascomycota</taxon>
        <taxon>Pezizomycotina</taxon>
        <taxon>Sordariomycetes</taxon>
        <taxon>Sordariomycetidae</taxon>
        <taxon>Sordariales</taxon>
        <taxon>Podosporaceae</taxon>
        <taxon>Podospora</taxon>
    </lineage>
</organism>
<keyword evidence="2" id="KW-1185">Reference proteome</keyword>
<comment type="caution">
    <text evidence="1">The sequence shown here is derived from an EMBL/GenBank/DDBJ whole genome shotgun (WGS) entry which is preliminary data.</text>
</comment>
<name>A0AAE0XJ32_9PEZI</name>
<reference evidence="1" key="2">
    <citation type="submission" date="2023-06" db="EMBL/GenBank/DDBJ databases">
        <authorList>
            <consortium name="Lawrence Berkeley National Laboratory"/>
            <person name="Haridas S."/>
            <person name="Hensen N."/>
            <person name="Bonometti L."/>
            <person name="Westerberg I."/>
            <person name="Brannstrom I.O."/>
            <person name="Guillou S."/>
            <person name="Cros-Aarteil S."/>
            <person name="Calhoun S."/>
            <person name="Kuo A."/>
            <person name="Mondo S."/>
            <person name="Pangilinan J."/>
            <person name="Riley R."/>
            <person name="Labutti K."/>
            <person name="Andreopoulos B."/>
            <person name="Lipzen A."/>
            <person name="Chen C."/>
            <person name="Yanf M."/>
            <person name="Daum C."/>
            <person name="Ng V."/>
            <person name="Clum A."/>
            <person name="Steindorff A."/>
            <person name="Ohm R."/>
            <person name="Martin F."/>
            <person name="Silar P."/>
            <person name="Natvig D."/>
            <person name="Lalanne C."/>
            <person name="Gautier V."/>
            <person name="Ament-Velasquez S.L."/>
            <person name="Kruys A."/>
            <person name="Hutchinson M.I."/>
            <person name="Powell A.J."/>
            <person name="Barry K."/>
            <person name="Miller A.N."/>
            <person name="Grigoriev I.V."/>
            <person name="Debuchy R."/>
            <person name="Gladieux P."/>
            <person name="Thoren M.H."/>
            <person name="Johannesson H."/>
        </authorList>
    </citation>
    <scope>NUCLEOTIDE SEQUENCE</scope>
    <source>
        <strain evidence="1">CBS 314.62</strain>
    </source>
</reference>
<dbReference type="Gene3D" id="3.40.50.150">
    <property type="entry name" value="Vaccinia Virus protein VP39"/>
    <property type="match status" value="1"/>
</dbReference>
<dbReference type="Proteomes" id="UP001270362">
    <property type="component" value="Unassembled WGS sequence"/>
</dbReference>
<protein>
    <recommendedName>
        <fullName evidence="3">O-methyltransferase domain-containing protein</fullName>
    </recommendedName>
</protein>